<evidence type="ECO:0000313" key="6">
    <source>
        <dbReference type="Proteomes" id="UP001521116"/>
    </source>
</evidence>
<feature type="region of interest" description="Disordered" evidence="3">
    <location>
        <begin position="160"/>
        <end position="196"/>
    </location>
</feature>
<comment type="subcellular location">
    <subcellularLocation>
        <location evidence="1">Nucleus</location>
    </subcellularLocation>
</comment>
<sequence>MAQLSQNHAMDAAFAASTNGFVTKPSRAPHLPSISVPAFFLLFQPVPRRLLLAAMMASQTTHESWGSTLTACGGFSLHELPVDCIFPSPPSHGNVDELSGKIAATRLVHGDERRGSHLAPEAEPTQKGPLANFPFFKNYGGDKKTRGLPALPQSSCHLAEARADGQPPKRRGPKPDSKPALTRRQELNRQAQRTHRERKEMYIKALEQEVLRLKDVFGTTARERDAIAEENRRLKELLAAHGIAFDSNSPIGGFQHMAGSSYGGSSRGSVSGSYHAGTASTGYTSPPPSMPSRPAPGLPMQGMPQPHGQLQPAQTGLDYDQIGIDFVLTLEKPCMEHMQFLLVRAEDNEADVSGHALMQTCPPHSHIAQHPEEKYPHKMPDVSSADLMKLLDLSHRLPTMEGEITPVMAWVAVIQDSRFAELGKDDIAALKGDLLAKVRCYGFGAVIEEFEVRDALNSVLAAKGHISAAGPALE</sequence>
<dbReference type="EMBL" id="JAJVDC020000167">
    <property type="protein sequence ID" value="KAL1620498.1"/>
    <property type="molecule type" value="Genomic_DNA"/>
</dbReference>
<dbReference type="CDD" id="cd14688">
    <property type="entry name" value="bZIP_YAP"/>
    <property type="match status" value="1"/>
</dbReference>
<reference evidence="5 6" key="1">
    <citation type="submission" date="2024-02" db="EMBL/GenBank/DDBJ databases">
        <title>De novo assembly and annotation of 12 fungi associated with fruit tree decline syndrome in Ontario, Canada.</title>
        <authorList>
            <person name="Sulman M."/>
            <person name="Ellouze W."/>
            <person name="Ilyukhin E."/>
        </authorList>
    </citation>
    <scope>NUCLEOTIDE SEQUENCE [LARGE SCALE GENOMIC DNA]</scope>
    <source>
        <strain evidence="5 6">M1-105</strain>
    </source>
</reference>
<comment type="caution">
    <text evidence="5">The sequence shown here is derived from an EMBL/GenBank/DDBJ whole genome shotgun (WGS) entry which is preliminary data.</text>
</comment>
<dbReference type="SUPFAM" id="SSF57959">
    <property type="entry name" value="Leucine zipper domain"/>
    <property type="match status" value="1"/>
</dbReference>
<protein>
    <recommendedName>
        <fullName evidence="4">BZIP domain-containing protein</fullName>
    </recommendedName>
</protein>
<dbReference type="SMART" id="SM00338">
    <property type="entry name" value="BRLZ"/>
    <property type="match status" value="1"/>
</dbReference>
<organism evidence="5 6">
    <name type="scientific">Neofusicoccum ribis</name>
    <dbReference type="NCBI Taxonomy" id="45134"/>
    <lineage>
        <taxon>Eukaryota</taxon>
        <taxon>Fungi</taxon>
        <taxon>Dikarya</taxon>
        <taxon>Ascomycota</taxon>
        <taxon>Pezizomycotina</taxon>
        <taxon>Dothideomycetes</taxon>
        <taxon>Dothideomycetes incertae sedis</taxon>
        <taxon>Botryosphaeriales</taxon>
        <taxon>Botryosphaeriaceae</taxon>
        <taxon>Neofusicoccum</taxon>
    </lineage>
</organism>
<evidence type="ECO:0000256" key="3">
    <source>
        <dbReference type="SAM" id="MobiDB-lite"/>
    </source>
</evidence>
<evidence type="ECO:0000313" key="5">
    <source>
        <dbReference type="EMBL" id="KAL1620498.1"/>
    </source>
</evidence>
<keyword evidence="6" id="KW-1185">Reference proteome</keyword>
<keyword evidence="2" id="KW-0539">Nucleus</keyword>
<dbReference type="InterPro" id="IPR046347">
    <property type="entry name" value="bZIP_sf"/>
</dbReference>
<dbReference type="PANTHER" id="PTHR40621">
    <property type="entry name" value="TRANSCRIPTION FACTOR KAPC-RELATED"/>
    <property type="match status" value="1"/>
</dbReference>
<accession>A0ABR3SGT2</accession>
<dbReference type="InterPro" id="IPR004827">
    <property type="entry name" value="bZIP"/>
</dbReference>
<name>A0ABR3SGT2_9PEZI</name>
<dbReference type="Proteomes" id="UP001521116">
    <property type="component" value="Unassembled WGS sequence"/>
</dbReference>
<dbReference type="Gene3D" id="1.20.5.170">
    <property type="match status" value="1"/>
</dbReference>
<feature type="compositionally biased region" description="Basic and acidic residues" evidence="3">
    <location>
        <begin position="173"/>
        <end position="187"/>
    </location>
</feature>
<evidence type="ECO:0000256" key="1">
    <source>
        <dbReference type="ARBA" id="ARBA00004123"/>
    </source>
</evidence>
<dbReference type="PANTHER" id="PTHR40621:SF6">
    <property type="entry name" value="AP-1-LIKE TRANSCRIPTION FACTOR YAP1-RELATED"/>
    <property type="match status" value="1"/>
</dbReference>
<evidence type="ECO:0000259" key="4">
    <source>
        <dbReference type="SMART" id="SM00338"/>
    </source>
</evidence>
<gene>
    <name evidence="5" type="ORF">SLS56_009620</name>
</gene>
<feature type="region of interest" description="Disordered" evidence="3">
    <location>
        <begin position="262"/>
        <end position="313"/>
    </location>
</feature>
<dbReference type="InterPro" id="IPR050936">
    <property type="entry name" value="AP-1-like"/>
</dbReference>
<feature type="domain" description="BZIP" evidence="4">
    <location>
        <begin position="175"/>
        <end position="240"/>
    </location>
</feature>
<feature type="compositionally biased region" description="Pro residues" evidence="3">
    <location>
        <begin position="285"/>
        <end position="297"/>
    </location>
</feature>
<evidence type="ECO:0000256" key="2">
    <source>
        <dbReference type="ARBA" id="ARBA00023242"/>
    </source>
</evidence>
<proteinExistence type="predicted"/>